<feature type="transmembrane region" description="Helical" evidence="6">
    <location>
        <begin position="203"/>
        <end position="226"/>
    </location>
</feature>
<evidence type="ECO:0000256" key="4">
    <source>
        <dbReference type="ARBA" id="ARBA00023136"/>
    </source>
</evidence>
<feature type="domain" description="Amino acid transporter transmembrane" evidence="7">
    <location>
        <begin position="351"/>
        <end position="588"/>
    </location>
</feature>
<comment type="subcellular location">
    <subcellularLocation>
        <location evidence="1">Membrane</location>
        <topology evidence="1">Multi-pass membrane protein</topology>
    </subcellularLocation>
</comment>
<sequence>METTSSSLLNKNDPPQSYSPIPPDDDNEVSKEAEEEYEEVNLKGTTPLQTFFAIFKGNVGPGCLSLPWAFSILGIPLGCAITAVITYLVSYNAWTLVRLKRTYLKDGKRGVTYSDVGERAYGTKFRIVVDLSVILLQMAVCTVFISNMAENTSTMIRHTFLSSASTSAYTSAWQFLQHERVIMTILLLPACTLLSSLPNLKALAPSIALASVLMFASFLLIGYIIYHDWSHGYQNYQNSNGIPIQWSKVPLATCAIMYALEGDQLILPIEAAMMHPRKHFTKTFVWSMAGICLLFCVFASCCVVAFGFVDDGSITAFLVGRIHNNEGDNVVLVVDDDGLDDAWDSSSTSRIAFLANAVVSVSLLFTYPLQLFPVLGLVGQIVARKQRQQQTQTQSKEHYVAITEQDNDKEKKDKVSDVMIPHEEKKDNNKTINEKDEEIGSLNDNDDDSTNGAIEMEQVEQHCDATKLPTPASYQNQTQQKQQQITEEDFFQDGLDIEGDSLLMRFTLVFLTYASAMIVPQLRLLIALGGAITGSMTSLIIPPLLALKFVSWKEDGSSSEGWSWWSMWYGGLISVGLVYAYIGTAASIRDIIEVYTGSGEDGSL</sequence>
<feature type="transmembrane region" description="Helical" evidence="6">
    <location>
        <begin position="68"/>
        <end position="91"/>
    </location>
</feature>
<feature type="region of interest" description="Disordered" evidence="5">
    <location>
        <begin position="1"/>
        <end position="35"/>
    </location>
</feature>
<dbReference type="GO" id="GO:0015179">
    <property type="term" value="F:L-amino acid transmembrane transporter activity"/>
    <property type="evidence" value="ECO:0007669"/>
    <property type="project" value="TreeGrafter"/>
</dbReference>
<dbReference type="PANTHER" id="PTHR22950">
    <property type="entry name" value="AMINO ACID TRANSPORTER"/>
    <property type="match status" value="1"/>
</dbReference>
<dbReference type="AlphaFoldDB" id="A0A7S2EQ57"/>
<feature type="compositionally biased region" description="Acidic residues" evidence="5">
    <location>
        <begin position="23"/>
        <end position="35"/>
    </location>
</feature>
<dbReference type="InterPro" id="IPR013057">
    <property type="entry name" value="AA_transpt_TM"/>
</dbReference>
<feature type="region of interest" description="Disordered" evidence="5">
    <location>
        <begin position="403"/>
        <end position="451"/>
    </location>
</feature>
<dbReference type="Pfam" id="PF01490">
    <property type="entry name" value="Aa_trans"/>
    <property type="match status" value="2"/>
</dbReference>
<protein>
    <recommendedName>
        <fullName evidence="7">Amino acid transporter transmembrane domain-containing protein</fullName>
    </recommendedName>
</protein>
<feature type="transmembrane region" description="Helical" evidence="6">
    <location>
        <begin position="351"/>
        <end position="378"/>
    </location>
</feature>
<feature type="compositionally biased region" description="Acidic residues" evidence="5">
    <location>
        <begin position="435"/>
        <end position="449"/>
    </location>
</feature>
<feature type="compositionally biased region" description="Polar residues" evidence="5">
    <location>
        <begin position="1"/>
        <end position="19"/>
    </location>
</feature>
<dbReference type="PANTHER" id="PTHR22950:SF681">
    <property type="entry name" value="SH2 DOMAIN-CONTAINING PROTEIN"/>
    <property type="match status" value="1"/>
</dbReference>
<evidence type="ECO:0000256" key="3">
    <source>
        <dbReference type="ARBA" id="ARBA00022989"/>
    </source>
</evidence>
<keyword evidence="4 6" id="KW-0472">Membrane</keyword>
<name>A0A7S2EQ57_9STRA</name>
<proteinExistence type="predicted"/>
<evidence type="ECO:0000256" key="1">
    <source>
        <dbReference type="ARBA" id="ARBA00004141"/>
    </source>
</evidence>
<feature type="compositionally biased region" description="Basic and acidic residues" evidence="5">
    <location>
        <begin position="406"/>
        <end position="434"/>
    </location>
</feature>
<evidence type="ECO:0000256" key="6">
    <source>
        <dbReference type="SAM" id="Phobius"/>
    </source>
</evidence>
<feature type="transmembrane region" description="Helical" evidence="6">
    <location>
        <begin position="562"/>
        <end position="582"/>
    </location>
</feature>
<evidence type="ECO:0000313" key="8">
    <source>
        <dbReference type="EMBL" id="CAD9349627.1"/>
    </source>
</evidence>
<feature type="transmembrane region" description="Helical" evidence="6">
    <location>
        <begin position="525"/>
        <end position="550"/>
    </location>
</feature>
<keyword evidence="3 6" id="KW-1133">Transmembrane helix</keyword>
<dbReference type="EMBL" id="HBGN01032570">
    <property type="protein sequence ID" value="CAD9349627.1"/>
    <property type="molecule type" value="Transcribed_RNA"/>
</dbReference>
<feature type="domain" description="Amino acid transporter transmembrane" evidence="7">
    <location>
        <begin position="44"/>
        <end position="307"/>
    </location>
</feature>
<feature type="transmembrane region" description="Helical" evidence="6">
    <location>
        <begin position="283"/>
        <end position="309"/>
    </location>
</feature>
<organism evidence="8">
    <name type="scientific">Ditylum brightwellii</name>
    <dbReference type="NCBI Taxonomy" id="49249"/>
    <lineage>
        <taxon>Eukaryota</taxon>
        <taxon>Sar</taxon>
        <taxon>Stramenopiles</taxon>
        <taxon>Ochrophyta</taxon>
        <taxon>Bacillariophyta</taxon>
        <taxon>Mediophyceae</taxon>
        <taxon>Lithodesmiophycidae</taxon>
        <taxon>Lithodesmiales</taxon>
        <taxon>Lithodesmiaceae</taxon>
        <taxon>Ditylum</taxon>
    </lineage>
</organism>
<reference evidence="8" key="1">
    <citation type="submission" date="2021-01" db="EMBL/GenBank/DDBJ databases">
        <authorList>
            <person name="Corre E."/>
            <person name="Pelletier E."/>
            <person name="Niang G."/>
            <person name="Scheremetjew M."/>
            <person name="Finn R."/>
            <person name="Kale V."/>
            <person name="Holt S."/>
            <person name="Cochrane G."/>
            <person name="Meng A."/>
            <person name="Brown T."/>
            <person name="Cohen L."/>
        </authorList>
    </citation>
    <scope>NUCLEOTIDE SEQUENCE</scope>
    <source>
        <strain evidence="8">Pop2</strain>
    </source>
</reference>
<feature type="transmembrane region" description="Helical" evidence="6">
    <location>
        <begin position="127"/>
        <end position="149"/>
    </location>
</feature>
<accession>A0A7S2EQ57</accession>
<evidence type="ECO:0000256" key="2">
    <source>
        <dbReference type="ARBA" id="ARBA00022692"/>
    </source>
</evidence>
<keyword evidence="2 6" id="KW-0812">Transmembrane</keyword>
<gene>
    <name evidence="8" type="ORF">DBRI1063_LOCUS21042</name>
</gene>
<dbReference type="GO" id="GO:0016020">
    <property type="term" value="C:membrane"/>
    <property type="evidence" value="ECO:0007669"/>
    <property type="project" value="UniProtKB-SubCell"/>
</dbReference>
<evidence type="ECO:0000256" key="5">
    <source>
        <dbReference type="SAM" id="MobiDB-lite"/>
    </source>
</evidence>
<evidence type="ECO:0000259" key="7">
    <source>
        <dbReference type="Pfam" id="PF01490"/>
    </source>
</evidence>